<evidence type="ECO:0000256" key="3">
    <source>
        <dbReference type="ARBA" id="ARBA00022475"/>
    </source>
</evidence>
<reference evidence="9" key="1">
    <citation type="submission" date="2023-03" db="EMBL/GenBank/DDBJ databases">
        <title>Actinoallomurus iriomotensis NBRC 103684.</title>
        <authorList>
            <person name="Ichikawa N."/>
            <person name="Sato H."/>
            <person name="Tonouchi N."/>
        </authorList>
    </citation>
    <scope>NUCLEOTIDE SEQUENCE</scope>
    <source>
        <strain evidence="9">NBRC 103684</strain>
    </source>
</reference>
<feature type="transmembrane region" description="Helical" evidence="7">
    <location>
        <begin position="380"/>
        <end position="401"/>
    </location>
</feature>
<evidence type="ECO:0000256" key="1">
    <source>
        <dbReference type="ARBA" id="ARBA00004651"/>
    </source>
</evidence>
<feature type="transmembrane region" description="Helical" evidence="7">
    <location>
        <begin position="63"/>
        <end position="83"/>
    </location>
</feature>
<feature type="transmembrane region" description="Helical" evidence="7">
    <location>
        <begin position="279"/>
        <end position="302"/>
    </location>
</feature>
<dbReference type="Gene3D" id="1.20.1250.20">
    <property type="entry name" value="MFS general substrate transporter like domains"/>
    <property type="match status" value="2"/>
</dbReference>
<sequence length="443" mass="47355">MTEAVIPTAPPRERLSAESRRSTVGAFLGYFVDFYDIYLPTIALAPALAYFQPKDLGTVASTTIYYVTFVVTLIGRPVGAAFFGHLADSIGRKRTTVVAIGGFGVVTLLIGLLPGYGSWGWFAIVALILLRFVDGVFLGGEYTAAVPLAMERAPQSRRAEVSARIMLGYPFAFIAISALTTLMLFVAPTASGAYLSWGWRVPFFVGALLSVAVLLYFRRVEDDEPAAGGSPESPLRALFARGPNRRSLGQIFLLMTGMWLSLQTAVSMMPGLLTKVLKLPSTAVTVGTMTMFAVLAVVYLGVGRLAERIGRRAVLVLFAALTATVVPVVYWAMIANSDPDGGSVGTLVLAGVVVVIANAPWCILSAYLPERFPPEVRASGFGVGYTFAVLIPSCYSFFLLWLDALLPYKYTQIPLVVLGGLLALAGALMGPETKHADLTRGAS</sequence>
<dbReference type="Proteomes" id="UP001165074">
    <property type="component" value="Unassembled WGS sequence"/>
</dbReference>
<keyword evidence="2" id="KW-0813">Transport</keyword>
<dbReference type="Pfam" id="PF07690">
    <property type="entry name" value="MFS_1"/>
    <property type="match status" value="1"/>
</dbReference>
<comment type="subcellular location">
    <subcellularLocation>
        <location evidence="1">Cell membrane</location>
        <topology evidence="1">Multi-pass membrane protein</topology>
    </subcellularLocation>
</comment>
<feature type="transmembrane region" description="Helical" evidence="7">
    <location>
        <begin position="95"/>
        <end position="113"/>
    </location>
</feature>
<evidence type="ECO:0000256" key="4">
    <source>
        <dbReference type="ARBA" id="ARBA00022692"/>
    </source>
</evidence>
<feature type="transmembrane region" description="Helical" evidence="7">
    <location>
        <begin position="251"/>
        <end position="273"/>
    </location>
</feature>
<dbReference type="InterPro" id="IPR005829">
    <property type="entry name" value="Sugar_transporter_CS"/>
</dbReference>
<evidence type="ECO:0000256" key="2">
    <source>
        <dbReference type="ARBA" id="ARBA00022448"/>
    </source>
</evidence>
<evidence type="ECO:0000259" key="8">
    <source>
        <dbReference type="PROSITE" id="PS50850"/>
    </source>
</evidence>
<name>A0A9W6SCX6_9ACTN</name>
<evidence type="ECO:0000256" key="7">
    <source>
        <dbReference type="SAM" id="Phobius"/>
    </source>
</evidence>
<dbReference type="GO" id="GO:0022857">
    <property type="term" value="F:transmembrane transporter activity"/>
    <property type="evidence" value="ECO:0007669"/>
    <property type="project" value="InterPro"/>
</dbReference>
<feature type="transmembrane region" description="Helical" evidence="7">
    <location>
        <begin position="199"/>
        <end position="217"/>
    </location>
</feature>
<dbReference type="RefSeq" id="WP_285581203.1">
    <property type="nucleotide sequence ID" value="NZ_BSTK01000016.1"/>
</dbReference>
<feature type="transmembrane region" description="Helical" evidence="7">
    <location>
        <begin position="165"/>
        <end position="187"/>
    </location>
</feature>
<keyword evidence="3" id="KW-1003">Cell membrane</keyword>
<dbReference type="EMBL" id="BSTK01000016">
    <property type="protein sequence ID" value="GLY90347.1"/>
    <property type="molecule type" value="Genomic_DNA"/>
</dbReference>
<proteinExistence type="predicted"/>
<dbReference type="InterPro" id="IPR020846">
    <property type="entry name" value="MFS_dom"/>
</dbReference>
<evidence type="ECO:0000313" key="10">
    <source>
        <dbReference type="Proteomes" id="UP001165074"/>
    </source>
</evidence>
<gene>
    <name evidence="9" type="ORF">Airi02_082760</name>
</gene>
<accession>A0A9W6SCX6</accession>
<feature type="transmembrane region" description="Helical" evidence="7">
    <location>
        <begin position="346"/>
        <end position="368"/>
    </location>
</feature>
<feature type="transmembrane region" description="Helical" evidence="7">
    <location>
        <begin position="413"/>
        <end position="430"/>
    </location>
</feature>
<dbReference type="PROSITE" id="PS50850">
    <property type="entry name" value="MFS"/>
    <property type="match status" value="1"/>
</dbReference>
<dbReference type="InterPro" id="IPR011701">
    <property type="entry name" value="MFS"/>
</dbReference>
<keyword evidence="5 7" id="KW-1133">Transmembrane helix</keyword>
<dbReference type="PANTHER" id="PTHR43045:SF4">
    <property type="entry name" value="TRANSPORTER YDFJ-RELATED"/>
    <property type="match status" value="1"/>
</dbReference>
<feature type="transmembrane region" description="Helical" evidence="7">
    <location>
        <begin position="119"/>
        <end position="144"/>
    </location>
</feature>
<keyword evidence="6 7" id="KW-0472">Membrane</keyword>
<feature type="transmembrane region" description="Helical" evidence="7">
    <location>
        <begin position="314"/>
        <end position="334"/>
    </location>
</feature>
<dbReference type="SUPFAM" id="SSF103473">
    <property type="entry name" value="MFS general substrate transporter"/>
    <property type="match status" value="1"/>
</dbReference>
<dbReference type="PANTHER" id="PTHR43045">
    <property type="entry name" value="SHIKIMATE TRANSPORTER"/>
    <property type="match status" value="1"/>
</dbReference>
<dbReference type="AlphaFoldDB" id="A0A9W6SCX6"/>
<evidence type="ECO:0000313" key="9">
    <source>
        <dbReference type="EMBL" id="GLY90347.1"/>
    </source>
</evidence>
<feature type="domain" description="Major facilitator superfamily (MFS) profile" evidence="8">
    <location>
        <begin position="22"/>
        <end position="434"/>
    </location>
</feature>
<keyword evidence="10" id="KW-1185">Reference proteome</keyword>
<dbReference type="PROSITE" id="PS00217">
    <property type="entry name" value="SUGAR_TRANSPORT_2"/>
    <property type="match status" value="1"/>
</dbReference>
<dbReference type="InterPro" id="IPR036259">
    <property type="entry name" value="MFS_trans_sf"/>
</dbReference>
<keyword evidence="4 7" id="KW-0812">Transmembrane</keyword>
<comment type="caution">
    <text evidence="9">The sequence shown here is derived from an EMBL/GenBank/DDBJ whole genome shotgun (WGS) entry which is preliminary data.</text>
</comment>
<protein>
    <submittedName>
        <fullName evidence="9">MFS transporter</fullName>
    </submittedName>
</protein>
<evidence type="ECO:0000256" key="6">
    <source>
        <dbReference type="ARBA" id="ARBA00023136"/>
    </source>
</evidence>
<evidence type="ECO:0000256" key="5">
    <source>
        <dbReference type="ARBA" id="ARBA00022989"/>
    </source>
</evidence>
<feature type="transmembrane region" description="Helical" evidence="7">
    <location>
        <begin position="24"/>
        <end position="51"/>
    </location>
</feature>
<dbReference type="GO" id="GO:0005886">
    <property type="term" value="C:plasma membrane"/>
    <property type="evidence" value="ECO:0007669"/>
    <property type="project" value="UniProtKB-SubCell"/>
</dbReference>
<organism evidence="9 10">
    <name type="scientific">Actinoallomurus iriomotensis</name>
    <dbReference type="NCBI Taxonomy" id="478107"/>
    <lineage>
        <taxon>Bacteria</taxon>
        <taxon>Bacillati</taxon>
        <taxon>Actinomycetota</taxon>
        <taxon>Actinomycetes</taxon>
        <taxon>Streptosporangiales</taxon>
        <taxon>Thermomonosporaceae</taxon>
        <taxon>Actinoallomurus</taxon>
    </lineage>
</organism>
<dbReference type="PROSITE" id="PS00216">
    <property type="entry name" value="SUGAR_TRANSPORT_1"/>
    <property type="match status" value="1"/>
</dbReference>